<dbReference type="Proteomes" id="UP001163321">
    <property type="component" value="Chromosome 7"/>
</dbReference>
<name>A0ACC0VSX7_9STRA</name>
<dbReference type="EMBL" id="CM047586">
    <property type="protein sequence ID" value="KAI9909670.1"/>
    <property type="molecule type" value="Genomic_DNA"/>
</dbReference>
<evidence type="ECO:0000313" key="1">
    <source>
        <dbReference type="EMBL" id="KAI9909670.1"/>
    </source>
</evidence>
<keyword evidence="2" id="KW-1185">Reference proteome</keyword>
<evidence type="ECO:0000313" key="2">
    <source>
        <dbReference type="Proteomes" id="UP001163321"/>
    </source>
</evidence>
<proteinExistence type="predicted"/>
<organism evidence="1 2">
    <name type="scientific">Peronosclerospora sorghi</name>
    <dbReference type="NCBI Taxonomy" id="230839"/>
    <lineage>
        <taxon>Eukaryota</taxon>
        <taxon>Sar</taxon>
        <taxon>Stramenopiles</taxon>
        <taxon>Oomycota</taxon>
        <taxon>Peronosporomycetes</taxon>
        <taxon>Peronosporales</taxon>
        <taxon>Peronosporaceae</taxon>
        <taxon>Peronosclerospora</taxon>
    </lineage>
</organism>
<comment type="caution">
    <text evidence="1">The sequence shown here is derived from an EMBL/GenBank/DDBJ whole genome shotgun (WGS) entry which is preliminary data.</text>
</comment>
<accession>A0ACC0VSX7</accession>
<sequence>MSHFLSLKFKVVLAALLTVNDALQRVNAMDMGDMPHDPISGKMVMSKAYTFELQHGQKLRFATHETLELFVQDPKRGLKGVASPLATHDPDHETHGTSVLCPVCGMASLVSSGPQVVMQHGDQAVHTCSMTHARHVYDDILLFQVQTDTTKTVKQSTAFCTGPGTTMLNGFSIPGSSTPCILLWFSGWVLDSRVRYIFGALFVALVAVFNEYLLHLRRLLRSENSLNRLWSSKAPLAPESALLLPSSAQNLSPVESRGPAWFCRLSRETQHGIHSLLHGVTLFVSYMLMLVSMTYDVTLLLWVIVGYVCGYYIFGERREAPLSIEEMEARMS</sequence>
<reference evidence="1 2" key="1">
    <citation type="journal article" date="2022" name="bioRxiv">
        <title>The genome of the oomycete Peronosclerospora sorghi, a cosmopolitan pathogen of maize and sorghum, is inflated with dispersed pseudogenes.</title>
        <authorList>
            <person name="Fletcher K."/>
            <person name="Martin F."/>
            <person name="Isakeit T."/>
            <person name="Cavanaugh K."/>
            <person name="Magill C."/>
            <person name="Michelmore R."/>
        </authorList>
    </citation>
    <scope>NUCLEOTIDE SEQUENCE [LARGE SCALE GENOMIC DNA]</scope>
    <source>
        <strain evidence="1">P6</strain>
    </source>
</reference>
<protein>
    <submittedName>
        <fullName evidence="1">Uncharacterized protein</fullName>
    </submittedName>
</protein>
<gene>
    <name evidence="1" type="ORF">PsorP6_014662</name>
</gene>